<feature type="transmembrane region" description="Helical" evidence="1">
    <location>
        <begin position="103"/>
        <end position="122"/>
    </location>
</feature>
<name>A0A0F9K7L9_9ZZZZ</name>
<comment type="caution">
    <text evidence="2">The sequence shown here is derived from an EMBL/GenBank/DDBJ whole genome shotgun (WGS) entry which is preliminary data.</text>
</comment>
<dbReference type="AlphaFoldDB" id="A0A0F9K7L9"/>
<feature type="transmembrane region" description="Helical" evidence="1">
    <location>
        <begin position="37"/>
        <end position="56"/>
    </location>
</feature>
<reference evidence="2" key="1">
    <citation type="journal article" date="2015" name="Nature">
        <title>Complex archaea that bridge the gap between prokaryotes and eukaryotes.</title>
        <authorList>
            <person name="Spang A."/>
            <person name="Saw J.H."/>
            <person name="Jorgensen S.L."/>
            <person name="Zaremba-Niedzwiedzka K."/>
            <person name="Martijn J."/>
            <person name="Lind A.E."/>
            <person name="van Eijk R."/>
            <person name="Schleper C."/>
            <person name="Guy L."/>
            <person name="Ettema T.J."/>
        </authorList>
    </citation>
    <scope>NUCLEOTIDE SEQUENCE</scope>
</reference>
<keyword evidence="1" id="KW-0472">Membrane</keyword>
<gene>
    <name evidence="2" type="ORF">LCGC14_1438410</name>
</gene>
<evidence type="ECO:0000256" key="1">
    <source>
        <dbReference type="SAM" id="Phobius"/>
    </source>
</evidence>
<dbReference type="EMBL" id="LAZR01009772">
    <property type="protein sequence ID" value="KKM70671.1"/>
    <property type="molecule type" value="Genomic_DNA"/>
</dbReference>
<protein>
    <submittedName>
        <fullName evidence="2">Uncharacterized protein</fullName>
    </submittedName>
</protein>
<keyword evidence="1" id="KW-1133">Transmembrane helix</keyword>
<keyword evidence="1" id="KW-0812">Transmembrane</keyword>
<feature type="transmembrane region" description="Helical" evidence="1">
    <location>
        <begin position="6"/>
        <end position="25"/>
    </location>
</feature>
<accession>A0A0F9K7L9</accession>
<sequence length="123" mass="14420">MKWFLYTISVFYIVSGVCFILYTSQFREYTSILVKKVDRRILSVLVIIIGLLFIASSFYDRFLWVIVVIGVLALIKGTFILFSPVNLYNKMLDWYLTKTTDQTYRFFGIIILIIGTAIFSWVN</sequence>
<organism evidence="2">
    <name type="scientific">marine sediment metagenome</name>
    <dbReference type="NCBI Taxonomy" id="412755"/>
    <lineage>
        <taxon>unclassified sequences</taxon>
        <taxon>metagenomes</taxon>
        <taxon>ecological metagenomes</taxon>
    </lineage>
</organism>
<evidence type="ECO:0000313" key="2">
    <source>
        <dbReference type="EMBL" id="KKM70671.1"/>
    </source>
</evidence>
<feature type="transmembrane region" description="Helical" evidence="1">
    <location>
        <begin position="62"/>
        <end position="82"/>
    </location>
</feature>
<proteinExistence type="predicted"/>